<dbReference type="Gene3D" id="3.40.50.1820">
    <property type="entry name" value="alpha/beta hydrolase"/>
    <property type="match status" value="1"/>
</dbReference>
<name>A0A291GHQ0_9RHOB</name>
<dbReference type="SUPFAM" id="SSF53474">
    <property type="entry name" value="alpha/beta-Hydrolases"/>
    <property type="match status" value="1"/>
</dbReference>
<evidence type="ECO:0000313" key="3">
    <source>
        <dbReference type="Proteomes" id="UP000217935"/>
    </source>
</evidence>
<dbReference type="InterPro" id="IPR000073">
    <property type="entry name" value="AB_hydrolase_1"/>
</dbReference>
<feature type="domain" description="AB hydrolase-1" evidence="1">
    <location>
        <begin position="6"/>
        <end position="233"/>
    </location>
</feature>
<evidence type="ECO:0000313" key="2">
    <source>
        <dbReference type="EMBL" id="ATG49889.1"/>
    </source>
</evidence>
<gene>
    <name evidence="2" type="ORF">CEW89_16720</name>
</gene>
<dbReference type="AlphaFoldDB" id="A0A291GHQ0"/>
<proteinExistence type="predicted"/>
<dbReference type="InterPro" id="IPR045889">
    <property type="entry name" value="MES/HNL"/>
</dbReference>
<dbReference type="EMBL" id="CP022196">
    <property type="protein sequence ID" value="ATG49889.1"/>
    <property type="molecule type" value="Genomic_DNA"/>
</dbReference>
<keyword evidence="3" id="KW-1185">Reference proteome</keyword>
<dbReference type="PANTHER" id="PTHR10992">
    <property type="entry name" value="METHYLESTERASE FAMILY MEMBER"/>
    <property type="match status" value="1"/>
</dbReference>
<dbReference type="PANTHER" id="PTHR10992:SF1086">
    <property type="entry name" value="AB HYDROLASE-1 DOMAIN-CONTAINING PROTEIN"/>
    <property type="match status" value="1"/>
</dbReference>
<evidence type="ECO:0000259" key="1">
    <source>
        <dbReference type="Pfam" id="PF12697"/>
    </source>
</evidence>
<accession>A0A291GHQ0</accession>
<dbReference type="GO" id="GO:0080030">
    <property type="term" value="F:methyl indole-3-acetate esterase activity"/>
    <property type="evidence" value="ECO:0007669"/>
    <property type="project" value="TreeGrafter"/>
</dbReference>
<protein>
    <submittedName>
        <fullName evidence="2">Esterase</fullName>
    </submittedName>
</protein>
<dbReference type="Pfam" id="PF12697">
    <property type="entry name" value="Abhydrolase_6"/>
    <property type="match status" value="1"/>
</dbReference>
<dbReference type="STRING" id="1758178.GCA_001550095_01199"/>
<sequence>MTDPSVLLIHGSAHGAWCWRDLLAELHARGLKARALDLPSHGADRTPYDEISLDSYRDAILADITTHGDRPIVVGHSAGGYAIAAAAEAAPDRIAALVYLCAYVPEDGMSLADMRRAAQDHPVLGLIEKTGDGRAFRFKPEAGVEALCHDCSEEVKTCVREHIGPQAIRPQETPLRVTPASTALPRHYVICENDRVIPPAEQRKMCADWPASTVHSLSSGHSPYFAQPALLADTLAHILHRSG</sequence>
<dbReference type="KEGG" id="ceh:CEW89_16720"/>
<reference evidence="2 3" key="1">
    <citation type="submission" date="2017-06" db="EMBL/GenBank/DDBJ databases">
        <title>Celeribacter sp. TSPH2 complete genome sequence.</title>
        <authorList>
            <person name="Woo J.-H."/>
            <person name="Kim H.-S."/>
        </authorList>
    </citation>
    <scope>NUCLEOTIDE SEQUENCE [LARGE SCALE GENOMIC DNA]</scope>
    <source>
        <strain evidence="2 3">TSPH2</strain>
    </source>
</reference>
<organism evidence="2 3">
    <name type="scientific">Celeribacter ethanolicus</name>
    <dbReference type="NCBI Taxonomy" id="1758178"/>
    <lineage>
        <taxon>Bacteria</taxon>
        <taxon>Pseudomonadati</taxon>
        <taxon>Pseudomonadota</taxon>
        <taxon>Alphaproteobacteria</taxon>
        <taxon>Rhodobacterales</taxon>
        <taxon>Roseobacteraceae</taxon>
        <taxon>Celeribacter</taxon>
    </lineage>
</organism>
<dbReference type="InterPro" id="IPR029058">
    <property type="entry name" value="AB_hydrolase_fold"/>
</dbReference>
<dbReference type="Proteomes" id="UP000217935">
    <property type="component" value="Chromosome"/>
</dbReference>
<dbReference type="OrthoDB" id="9814966at2"/>
<dbReference type="GO" id="GO:0080032">
    <property type="term" value="F:methyl jasmonate esterase activity"/>
    <property type="evidence" value="ECO:0007669"/>
    <property type="project" value="TreeGrafter"/>
</dbReference>